<comment type="caution">
    <text evidence="2">The sequence shown here is derived from an EMBL/GenBank/DDBJ whole genome shotgun (WGS) entry which is preliminary data.</text>
</comment>
<evidence type="ECO:0000313" key="2">
    <source>
        <dbReference type="EMBL" id="MDR6530594.1"/>
    </source>
</evidence>
<feature type="region of interest" description="Disordered" evidence="1">
    <location>
        <begin position="143"/>
        <end position="163"/>
    </location>
</feature>
<evidence type="ECO:0000313" key="3">
    <source>
        <dbReference type="Proteomes" id="UP001262754"/>
    </source>
</evidence>
<feature type="compositionally biased region" description="Polar residues" evidence="1">
    <location>
        <begin position="154"/>
        <end position="163"/>
    </location>
</feature>
<name>A0ABU1MWN4_9CAUL</name>
<proteinExistence type="predicted"/>
<dbReference type="RefSeq" id="WP_310030171.1">
    <property type="nucleotide sequence ID" value="NZ_JAVDRL010000003.1"/>
</dbReference>
<keyword evidence="3" id="KW-1185">Reference proteome</keyword>
<dbReference type="Proteomes" id="UP001262754">
    <property type="component" value="Unassembled WGS sequence"/>
</dbReference>
<evidence type="ECO:0000256" key="1">
    <source>
        <dbReference type="SAM" id="MobiDB-lite"/>
    </source>
</evidence>
<dbReference type="EMBL" id="JAVDRL010000003">
    <property type="protein sequence ID" value="MDR6530594.1"/>
    <property type="molecule type" value="Genomic_DNA"/>
</dbReference>
<organism evidence="2 3">
    <name type="scientific">Caulobacter rhizosphaerae</name>
    <dbReference type="NCBI Taxonomy" id="2010972"/>
    <lineage>
        <taxon>Bacteria</taxon>
        <taxon>Pseudomonadati</taxon>
        <taxon>Pseudomonadota</taxon>
        <taxon>Alphaproteobacteria</taxon>
        <taxon>Caulobacterales</taxon>
        <taxon>Caulobacteraceae</taxon>
        <taxon>Caulobacter</taxon>
    </lineage>
</organism>
<gene>
    <name evidence="2" type="ORF">J2800_001330</name>
</gene>
<reference evidence="2 3" key="1">
    <citation type="submission" date="2023-07" db="EMBL/GenBank/DDBJ databases">
        <title>Sorghum-associated microbial communities from plants grown in Nebraska, USA.</title>
        <authorList>
            <person name="Schachtman D."/>
        </authorList>
    </citation>
    <scope>NUCLEOTIDE SEQUENCE [LARGE SCALE GENOMIC DNA]</scope>
    <source>
        <strain evidence="2 3">DS2154</strain>
    </source>
</reference>
<sequence length="163" mass="18390">MATFKEQSAEILDRYLDEVTNQPVSLDDVADWALGNGLFTPRPQDIRKICRDAIAEGARSQKRFDGKRWYRAKHAVKTSIGGIQLNLWADIDKNASHSFMSKSISQRRRSIADDCYSLKMDSDHYSEANPQLDPIQPVLDFTDDVAEREAAEMSPNSSEPRAA</sequence>
<protein>
    <submittedName>
        <fullName evidence="2">Uncharacterized protein</fullName>
    </submittedName>
</protein>
<accession>A0ABU1MWN4</accession>